<proteinExistence type="predicted"/>
<name>A0A0C3C4K3_HEBCY</name>
<dbReference type="Proteomes" id="UP000053424">
    <property type="component" value="Unassembled WGS sequence"/>
</dbReference>
<keyword evidence="3" id="KW-1185">Reference proteome</keyword>
<dbReference type="EMBL" id="KN831775">
    <property type="protein sequence ID" value="KIM43790.1"/>
    <property type="molecule type" value="Genomic_DNA"/>
</dbReference>
<sequence>MHLSAAPRQAAISRLSQELIDEIIDYFRPLRYEDGRKSFCVAHLRRIALISRVFRPRSQKHLFTHIGVDMSGTPVAEATLERLNLVFYANHRLASHVRTFILATGEEGELCPRSFVYPHFIACLAHILLSRRTYLSAQPLQIELIRPDFGRHSPIASFSHLSIDSRTHFIPLVVTSLLTTLAIGAVNDVPITLFDACFNLRRLDVLRVRLAPFEESKRIPLEKRPLICRTGLRFDNLRKLTFQGTLEFEDVVTMRHIFAGVDSNLSSLEELNFFLTERCDYTLVSINTHLYPEIGIDFARMPNLRELVFEAPCAKDTLMPDETAVGRDMITGLSDMFATFPADHKLKRVYIFFDFSMMAHDFDDEDDNNDATNDNNDNNDNNDAINEDDDNNNNENHDDNVHNDEIHDHGPGPFEIMIEYHIEWEQETVFASVEKARLKDEGALKDWAAKYLPRTSGSPNVVLEVWTQYSDSEHHKRSNL</sequence>
<evidence type="ECO:0000256" key="1">
    <source>
        <dbReference type="SAM" id="MobiDB-lite"/>
    </source>
</evidence>
<reference evidence="2 3" key="1">
    <citation type="submission" date="2014-04" db="EMBL/GenBank/DDBJ databases">
        <authorList>
            <consortium name="DOE Joint Genome Institute"/>
            <person name="Kuo A."/>
            <person name="Gay G."/>
            <person name="Dore J."/>
            <person name="Kohler A."/>
            <person name="Nagy L.G."/>
            <person name="Floudas D."/>
            <person name="Copeland A."/>
            <person name="Barry K.W."/>
            <person name="Cichocki N."/>
            <person name="Veneault-Fourrey C."/>
            <person name="LaButti K."/>
            <person name="Lindquist E.A."/>
            <person name="Lipzen A."/>
            <person name="Lundell T."/>
            <person name="Morin E."/>
            <person name="Murat C."/>
            <person name="Sun H."/>
            <person name="Tunlid A."/>
            <person name="Henrissat B."/>
            <person name="Grigoriev I.V."/>
            <person name="Hibbett D.S."/>
            <person name="Martin F."/>
            <person name="Nordberg H.P."/>
            <person name="Cantor M.N."/>
            <person name="Hua S.X."/>
        </authorList>
    </citation>
    <scope>NUCLEOTIDE SEQUENCE [LARGE SCALE GENOMIC DNA]</scope>
    <source>
        <strain evidence="3">h7</strain>
    </source>
</reference>
<accession>A0A0C3C4K3</accession>
<evidence type="ECO:0000313" key="3">
    <source>
        <dbReference type="Proteomes" id="UP000053424"/>
    </source>
</evidence>
<gene>
    <name evidence="2" type="ORF">M413DRAFT_443688</name>
</gene>
<reference evidence="3" key="2">
    <citation type="submission" date="2015-01" db="EMBL/GenBank/DDBJ databases">
        <title>Evolutionary Origins and Diversification of the Mycorrhizal Mutualists.</title>
        <authorList>
            <consortium name="DOE Joint Genome Institute"/>
            <consortium name="Mycorrhizal Genomics Consortium"/>
            <person name="Kohler A."/>
            <person name="Kuo A."/>
            <person name="Nagy L.G."/>
            <person name="Floudas D."/>
            <person name="Copeland A."/>
            <person name="Barry K.W."/>
            <person name="Cichocki N."/>
            <person name="Veneault-Fourrey C."/>
            <person name="LaButti K."/>
            <person name="Lindquist E.A."/>
            <person name="Lipzen A."/>
            <person name="Lundell T."/>
            <person name="Morin E."/>
            <person name="Murat C."/>
            <person name="Riley R."/>
            <person name="Ohm R."/>
            <person name="Sun H."/>
            <person name="Tunlid A."/>
            <person name="Henrissat B."/>
            <person name="Grigoriev I.V."/>
            <person name="Hibbett D.S."/>
            <person name="Martin F."/>
        </authorList>
    </citation>
    <scope>NUCLEOTIDE SEQUENCE [LARGE SCALE GENOMIC DNA]</scope>
    <source>
        <strain evidence="3">h7</strain>
    </source>
</reference>
<feature type="compositionally biased region" description="Basic and acidic residues" evidence="1">
    <location>
        <begin position="395"/>
        <end position="410"/>
    </location>
</feature>
<feature type="region of interest" description="Disordered" evidence="1">
    <location>
        <begin position="366"/>
        <end position="412"/>
    </location>
</feature>
<dbReference type="HOGENOM" id="CLU_045278_0_0_1"/>
<feature type="compositionally biased region" description="Low complexity" evidence="1">
    <location>
        <begin position="370"/>
        <end position="384"/>
    </location>
</feature>
<protein>
    <submittedName>
        <fullName evidence="2">Uncharacterized protein</fullName>
    </submittedName>
</protein>
<dbReference type="AlphaFoldDB" id="A0A0C3C4K3"/>
<organism evidence="2 3">
    <name type="scientific">Hebeloma cylindrosporum</name>
    <dbReference type="NCBI Taxonomy" id="76867"/>
    <lineage>
        <taxon>Eukaryota</taxon>
        <taxon>Fungi</taxon>
        <taxon>Dikarya</taxon>
        <taxon>Basidiomycota</taxon>
        <taxon>Agaricomycotina</taxon>
        <taxon>Agaricomycetes</taxon>
        <taxon>Agaricomycetidae</taxon>
        <taxon>Agaricales</taxon>
        <taxon>Agaricineae</taxon>
        <taxon>Hymenogastraceae</taxon>
        <taxon>Hebeloma</taxon>
    </lineage>
</organism>
<evidence type="ECO:0000313" key="2">
    <source>
        <dbReference type="EMBL" id="KIM43790.1"/>
    </source>
</evidence>